<dbReference type="OrthoDB" id="9800168at2"/>
<dbReference type="AlphaFoldDB" id="A0A3S9NY50"/>
<dbReference type="InterPro" id="IPR032720">
    <property type="entry name" value="Cys_rich_CWC"/>
</dbReference>
<evidence type="ECO:0000313" key="1">
    <source>
        <dbReference type="EMBL" id="AZQ60854.1"/>
    </source>
</evidence>
<dbReference type="RefSeq" id="WP_126610823.1">
    <property type="nucleotide sequence ID" value="NZ_CP034562.1"/>
</dbReference>
<evidence type="ECO:0008006" key="3">
    <source>
        <dbReference type="Google" id="ProtNLM"/>
    </source>
</evidence>
<accession>A0A3S9NY50</accession>
<name>A0A3S9NY50_9BACT</name>
<dbReference type="EMBL" id="CP034562">
    <property type="protein sequence ID" value="AZQ60854.1"/>
    <property type="molecule type" value="Genomic_DNA"/>
</dbReference>
<proteinExistence type="predicted"/>
<organism evidence="1 2">
    <name type="scientific">Flammeovirga pectinis</name>
    <dbReference type="NCBI Taxonomy" id="2494373"/>
    <lineage>
        <taxon>Bacteria</taxon>
        <taxon>Pseudomonadati</taxon>
        <taxon>Bacteroidota</taxon>
        <taxon>Cytophagia</taxon>
        <taxon>Cytophagales</taxon>
        <taxon>Flammeovirgaceae</taxon>
        <taxon>Flammeovirga</taxon>
    </lineage>
</organism>
<dbReference type="KEGG" id="fll:EI427_01090"/>
<reference evidence="1 2" key="1">
    <citation type="submission" date="2018-12" db="EMBL/GenBank/DDBJ databases">
        <title>Flammeovirga pectinis sp. nov., isolated from the gut of the Korean scallop, Patinopecten yessoensis.</title>
        <authorList>
            <person name="Bae J.-W."/>
            <person name="Jeong Y.-S."/>
            <person name="Kang W."/>
        </authorList>
    </citation>
    <scope>NUCLEOTIDE SEQUENCE [LARGE SCALE GENOMIC DNA]</scope>
    <source>
        <strain evidence="1 2">L12M1</strain>
    </source>
</reference>
<sequence length="72" mass="8604">MPEHEIKNCQRCGKTFECKVGNVTHCQCYEVKMTYEETQKMRQEFDDCLCAACMLDLQIKYRKEEMEKKQGI</sequence>
<keyword evidence="2" id="KW-1185">Reference proteome</keyword>
<protein>
    <recommendedName>
        <fullName evidence="3">Cysteine-rich CWC family protein</fullName>
    </recommendedName>
</protein>
<dbReference type="Pfam" id="PF14375">
    <property type="entry name" value="Cys_rich_CWC"/>
    <property type="match status" value="1"/>
</dbReference>
<dbReference type="Proteomes" id="UP000267268">
    <property type="component" value="Chromosome 1"/>
</dbReference>
<evidence type="ECO:0000313" key="2">
    <source>
        <dbReference type="Proteomes" id="UP000267268"/>
    </source>
</evidence>
<gene>
    <name evidence="1" type="ORF">EI427_01090</name>
</gene>